<proteinExistence type="predicted"/>
<keyword evidence="3" id="KW-1185">Reference proteome</keyword>
<organism evidence="2 3">
    <name type="scientific">Durusdinium trenchii</name>
    <dbReference type="NCBI Taxonomy" id="1381693"/>
    <lineage>
        <taxon>Eukaryota</taxon>
        <taxon>Sar</taxon>
        <taxon>Alveolata</taxon>
        <taxon>Dinophyceae</taxon>
        <taxon>Suessiales</taxon>
        <taxon>Symbiodiniaceae</taxon>
        <taxon>Durusdinium</taxon>
    </lineage>
</organism>
<dbReference type="Proteomes" id="UP001642464">
    <property type="component" value="Unassembled WGS sequence"/>
</dbReference>
<feature type="chain" id="PRO_5045076452" evidence="1">
    <location>
        <begin position="22"/>
        <end position="80"/>
    </location>
</feature>
<dbReference type="EMBL" id="CAXAMM010003291">
    <property type="protein sequence ID" value="CAK8999257.1"/>
    <property type="molecule type" value="Genomic_DNA"/>
</dbReference>
<gene>
    <name evidence="2" type="ORF">SCF082_LOCUS5984</name>
</gene>
<reference evidence="2 3" key="1">
    <citation type="submission" date="2024-02" db="EMBL/GenBank/DDBJ databases">
        <authorList>
            <person name="Chen Y."/>
            <person name="Shah S."/>
            <person name="Dougan E. K."/>
            <person name="Thang M."/>
            <person name="Chan C."/>
        </authorList>
    </citation>
    <scope>NUCLEOTIDE SEQUENCE [LARGE SCALE GENOMIC DNA]</scope>
</reference>
<evidence type="ECO:0000313" key="2">
    <source>
        <dbReference type="EMBL" id="CAK8999257.1"/>
    </source>
</evidence>
<comment type="caution">
    <text evidence="2">The sequence shown here is derived from an EMBL/GenBank/DDBJ whole genome shotgun (WGS) entry which is preliminary data.</text>
</comment>
<name>A0ABP0IB62_9DINO</name>
<protein>
    <submittedName>
        <fullName evidence="2">Uncharacterized protein</fullName>
    </submittedName>
</protein>
<keyword evidence="1" id="KW-0732">Signal</keyword>
<sequence length="80" mass="8977">MAIMRHFVLVVLMLCVSLLLAPTFVGSMFQQVKERGDVAAYGRHGKRGAGGPRPKKAPRDITWVHVPYKRAGKKMDKKSR</sequence>
<evidence type="ECO:0000256" key="1">
    <source>
        <dbReference type="SAM" id="SignalP"/>
    </source>
</evidence>
<feature type="signal peptide" evidence="1">
    <location>
        <begin position="1"/>
        <end position="21"/>
    </location>
</feature>
<evidence type="ECO:0000313" key="3">
    <source>
        <dbReference type="Proteomes" id="UP001642464"/>
    </source>
</evidence>
<accession>A0ABP0IB62</accession>